<evidence type="ECO:0000256" key="1">
    <source>
        <dbReference type="SAM" id="MobiDB-lite"/>
    </source>
</evidence>
<feature type="compositionally biased region" description="Basic residues" evidence="1">
    <location>
        <begin position="1"/>
        <end position="16"/>
    </location>
</feature>
<protein>
    <recommendedName>
        <fullName evidence="4">TnsA endonuclease N-terminal domain-containing protein</fullName>
    </recommendedName>
</protein>
<proteinExistence type="predicted"/>
<dbReference type="RefSeq" id="WP_227703363.1">
    <property type="nucleotide sequence ID" value="NZ_CP123000.1"/>
</dbReference>
<organism evidence="2 3">
    <name type="scientific">Neorhizobium petrolearium</name>
    <dbReference type="NCBI Taxonomy" id="515361"/>
    <lineage>
        <taxon>Bacteria</taxon>
        <taxon>Pseudomonadati</taxon>
        <taxon>Pseudomonadota</taxon>
        <taxon>Alphaproteobacteria</taxon>
        <taxon>Hyphomicrobiales</taxon>
        <taxon>Rhizobiaceae</taxon>
        <taxon>Rhizobium/Agrobacterium group</taxon>
        <taxon>Neorhizobium</taxon>
    </lineage>
</organism>
<evidence type="ECO:0000313" key="2">
    <source>
        <dbReference type="EMBL" id="WGI70942.1"/>
    </source>
</evidence>
<accession>A0ABY8M911</accession>
<dbReference type="Proteomes" id="UP001227095">
    <property type="component" value="Chromosome"/>
</dbReference>
<keyword evidence="3" id="KW-1185">Reference proteome</keyword>
<reference evidence="2 3" key="1">
    <citation type="submission" date="2023-04" db="EMBL/GenBank/DDBJ databases">
        <title>Neorhizobium petrolearium OS53, complete genome.</title>
        <authorList>
            <person name="Yu T."/>
        </authorList>
    </citation>
    <scope>NUCLEOTIDE SEQUENCE [LARGE SCALE GENOMIC DNA]</scope>
    <source>
        <strain evidence="2 3">OS53</strain>
    </source>
</reference>
<gene>
    <name evidence="2" type="ORF">QEO92_13320</name>
</gene>
<evidence type="ECO:0008006" key="4">
    <source>
        <dbReference type="Google" id="ProtNLM"/>
    </source>
</evidence>
<name>A0ABY8M911_9HYPH</name>
<evidence type="ECO:0000313" key="3">
    <source>
        <dbReference type="Proteomes" id="UP001227095"/>
    </source>
</evidence>
<dbReference type="EMBL" id="CP123000">
    <property type="protein sequence ID" value="WGI70942.1"/>
    <property type="molecule type" value="Genomic_DNA"/>
</dbReference>
<feature type="region of interest" description="Disordered" evidence="1">
    <location>
        <begin position="1"/>
        <end position="27"/>
    </location>
</feature>
<sequence length="298" mass="34295">MPSPHRPTRKLKKPARVTKPLPSDDRKRSKLDDYKVLLQCIPHGNEWRPEHLRRTFDYIFSQEHEPLVSFPARVREHSRFRFTSRKIRSGGVFTARGSWLLNGLTLLDGDPDIVAIAAYPIVLRYIAATPDRKDTEWKDYIPAVSVLRRDGTVGFIDYKHDLDAQKCEQRTQELALSLSKDCGASYQMIRASETLRQPLFYNRNLIHANRPRWGEVDLSMMERSILEQPLPMTVERLSEALPYNALLERWNDEARESAQPVAGVHVVSSSCLRLAYMGKVELDLSRPFGPSTTISRRV</sequence>